<dbReference type="SUPFAM" id="SSF54285">
    <property type="entry name" value="MoaD/ThiS"/>
    <property type="match status" value="1"/>
</dbReference>
<comment type="caution">
    <text evidence="1">The sequence shown here is derived from an EMBL/GenBank/DDBJ whole genome shotgun (WGS) entry which is preliminary data.</text>
</comment>
<name>A0ABN3E707_9MICO</name>
<dbReference type="Pfam" id="PF02597">
    <property type="entry name" value="ThiS"/>
    <property type="match status" value="1"/>
</dbReference>
<dbReference type="InterPro" id="IPR016155">
    <property type="entry name" value="Mopterin_synth/thiamin_S_b"/>
</dbReference>
<gene>
    <name evidence="1" type="primary">moaD2</name>
    <name evidence="1" type="ORF">GCM10009851_38740</name>
</gene>
<proteinExistence type="predicted"/>
<dbReference type="Gene3D" id="3.10.20.30">
    <property type="match status" value="1"/>
</dbReference>
<dbReference type="Proteomes" id="UP001500929">
    <property type="component" value="Unassembled WGS sequence"/>
</dbReference>
<evidence type="ECO:0000313" key="1">
    <source>
        <dbReference type="EMBL" id="GAA2249393.1"/>
    </source>
</evidence>
<dbReference type="EMBL" id="BAAAQY010000015">
    <property type="protein sequence ID" value="GAA2249393.1"/>
    <property type="molecule type" value="Genomic_DNA"/>
</dbReference>
<dbReference type="RefSeq" id="WP_259481545.1">
    <property type="nucleotide sequence ID" value="NZ_BAAAQY010000015.1"/>
</dbReference>
<protein>
    <submittedName>
        <fullName evidence="1">Molybdopterin synthase subunit MoaD2</fullName>
    </submittedName>
</protein>
<reference evidence="1 2" key="1">
    <citation type="journal article" date="2019" name="Int. J. Syst. Evol. Microbiol.">
        <title>The Global Catalogue of Microorganisms (GCM) 10K type strain sequencing project: providing services to taxonomists for standard genome sequencing and annotation.</title>
        <authorList>
            <consortium name="The Broad Institute Genomics Platform"/>
            <consortium name="The Broad Institute Genome Sequencing Center for Infectious Disease"/>
            <person name="Wu L."/>
            <person name="Ma J."/>
        </authorList>
    </citation>
    <scope>NUCLEOTIDE SEQUENCE [LARGE SCALE GENOMIC DNA]</scope>
    <source>
        <strain evidence="1 2">JCM 16117</strain>
    </source>
</reference>
<dbReference type="InterPro" id="IPR012675">
    <property type="entry name" value="Beta-grasp_dom_sf"/>
</dbReference>
<keyword evidence="2" id="KW-1185">Reference proteome</keyword>
<sequence length="83" mass="8225">MGVAIRYFAAAKAALGTGGEERTGGVTIAEALAEAAVAAPSPEVAAAVLARCSFLHNRVATTDRAITLADGDTLDVLPPFAGG</sequence>
<organism evidence="1 2">
    <name type="scientific">Herbiconiux moechotypicola</name>
    <dbReference type="NCBI Taxonomy" id="637393"/>
    <lineage>
        <taxon>Bacteria</taxon>
        <taxon>Bacillati</taxon>
        <taxon>Actinomycetota</taxon>
        <taxon>Actinomycetes</taxon>
        <taxon>Micrococcales</taxon>
        <taxon>Microbacteriaceae</taxon>
        <taxon>Herbiconiux</taxon>
    </lineage>
</organism>
<accession>A0ABN3E707</accession>
<evidence type="ECO:0000313" key="2">
    <source>
        <dbReference type="Proteomes" id="UP001500929"/>
    </source>
</evidence>
<dbReference type="InterPro" id="IPR003749">
    <property type="entry name" value="ThiS/MoaD-like"/>
</dbReference>